<protein>
    <recommendedName>
        <fullName evidence="2">LsmAD domain-containing protein</fullName>
    </recommendedName>
</protein>
<sequence>MCVAFRTPLEKDNSVEFRQREARAAQLAKEIEASPQYRVRISMENDEGRTDEEKFSAVQRPPSDRDSPGFSSSSRDSKHIPLPQRSREGPMRGGGGGSLRSNVPRGGRVPSGSLPPRGGLHHSDSSSSPSAEQRLING</sequence>
<dbReference type="AlphaFoldDB" id="A0A401TNP9"/>
<dbReference type="GO" id="GO:0034063">
    <property type="term" value="P:stress granule assembly"/>
    <property type="evidence" value="ECO:0007669"/>
    <property type="project" value="TreeGrafter"/>
</dbReference>
<accession>A0A401TNP9</accession>
<feature type="compositionally biased region" description="Basic and acidic residues" evidence="1">
    <location>
        <begin position="75"/>
        <end position="90"/>
    </location>
</feature>
<dbReference type="InterPro" id="IPR045117">
    <property type="entry name" value="ATXN2-like"/>
</dbReference>
<dbReference type="PANTHER" id="PTHR12854">
    <property type="entry name" value="ATAXIN 2-RELATED"/>
    <property type="match status" value="1"/>
</dbReference>
<reference evidence="3 4" key="1">
    <citation type="journal article" date="2018" name="Nat. Ecol. Evol.">
        <title>Shark genomes provide insights into elasmobranch evolution and the origin of vertebrates.</title>
        <authorList>
            <person name="Hara Y"/>
            <person name="Yamaguchi K"/>
            <person name="Onimaru K"/>
            <person name="Kadota M"/>
            <person name="Koyanagi M"/>
            <person name="Keeley SD"/>
            <person name="Tatsumi K"/>
            <person name="Tanaka K"/>
            <person name="Motone F"/>
            <person name="Kageyama Y"/>
            <person name="Nozu R"/>
            <person name="Adachi N"/>
            <person name="Nishimura O"/>
            <person name="Nakagawa R"/>
            <person name="Tanegashima C"/>
            <person name="Kiyatake I"/>
            <person name="Matsumoto R"/>
            <person name="Murakumo K"/>
            <person name="Nishida K"/>
            <person name="Terakita A"/>
            <person name="Kuratani S"/>
            <person name="Sato K"/>
            <person name="Hyodo S Kuraku.S."/>
        </authorList>
    </citation>
    <scope>NUCLEOTIDE SEQUENCE [LARGE SCALE GENOMIC DNA]</scope>
</reference>
<dbReference type="GO" id="GO:0003729">
    <property type="term" value="F:mRNA binding"/>
    <property type="evidence" value="ECO:0007669"/>
    <property type="project" value="TreeGrafter"/>
</dbReference>
<feature type="compositionally biased region" description="Basic and acidic residues" evidence="1">
    <location>
        <begin position="41"/>
        <end position="55"/>
    </location>
</feature>
<dbReference type="OrthoDB" id="2275718at2759"/>
<feature type="domain" description="LsmAD" evidence="2">
    <location>
        <begin position="7"/>
        <end position="61"/>
    </location>
</feature>
<dbReference type="STRING" id="137246.A0A401TNP9"/>
<dbReference type="GO" id="GO:0010494">
    <property type="term" value="C:cytoplasmic stress granule"/>
    <property type="evidence" value="ECO:0007669"/>
    <property type="project" value="TreeGrafter"/>
</dbReference>
<name>A0A401TNP9_CHIPU</name>
<evidence type="ECO:0000259" key="2">
    <source>
        <dbReference type="SMART" id="SM01272"/>
    </source>
</evidence>
<dbReference type="OMA" id="RDSKHIP"/>
<proteinExistence type="predicted"/>
<dbReference type="EMBL" id="BEZZ01123710">
    <property type="protein sequence ID" value="GCC44287.1"/>
    <property type="molecule type" value="Genomic_DNA"/>
</dbReference>
<evidence type="ECO:0000313" key="3">
    <source>
        <dbReference type="EMBL" id="GCC44287.1"/>
    </source>
</evidence>
<feature type="non-terminal residue" evidence="3">
    <location>
        <position position="138"/>
    </location>
</feature>
<dbReference type="SMART" id="SM01272">
    <property type="entry name" value="LsmAD"/>
    <property type="match status" value="1"/>
</dbReference>
<evidence type="ECO:0000313" key="4">
    <source>
        <dbReference type="Proteomes" id="UP000287033"/>
    </source>
</evidence>
<dbReference type="Proteomes" id="UP000287033">
    <property type="component" value="Unassembled WGS sequence"/>
</dbReference>
<dbReference type="Pfam" id="PF06741">
    <property type="entry name" value="LsmAD"/>
    <property type="match status" value="1"/>
</dbReference>
<gene>
    <name evidence="3" type="ORF">chiPu_0028122</name>
</gene>
<dbReference type="InterPro" id="IPR009604">
    <property type="entry name" value="LsmAD_domain"/>
</dbReference>
<organism evidence="3 4">
    <name type="scientific">Chiloscyllium punctatum</name>
    <name type="common">Brownbanded bambooshark</name>
    <name type="synonym">Hemiscyllium punctatum</name>
    <dbReference type="NCBI Taxonomy" id="137246"/>
    <lineage>
        <taxon>Eukaryota</taxon>
        <taxon>Metazoa</taxon>
        <taxon>Chordata</taxon>
        <taxon>Craniata</taxon>
        <taxon>Vertebrata</taxon>
        <taxon>Chondrichthyes</taxon>
        <taxon>Elasmobranchii</taxon>
        <taxon>Galeomorphii</taxon>
        <taxon>Galeoidea</taxon>
        <taxon>Orectolobiformes</taxon>
        <taxon>Hemiscylliidae</taxon>
        <taxon>Chiloscyllium</taxon>
    </lineage>
</organism>
<dbReference type="PANTHER" id="PTHR12854:SF8">
    <property type="entry name" value="ATAXIN-2-LIKE PROTEIN"/>
    <property type="match status" value="1"/>
</dbReference>
<comment type="caution">
    <text evidence="3">The sequence shown here is derived from an EMBL/GenBank/DDBJ whole genome shotgun (WGS) entry which is preliminary data.</text>
</comment>
<feature type="region of interest" description="Disordered" evidence="1">
    <location>
        <begin position="31"/>
        <end position="138"/>
    </location>
</feature>
<keyword evidence="4" id="KW-1185">Reference proteome</keyword>
<evidence type="ECO:0000256" key="1">
    <source>
        <dbReference type="SAM" id="MobiDB-lite"/>
    </source>
</evidence>